<dbReference type="Gene3D" id="1.20.1050.10">
    <property type="match status" value="1"/>
</dbReference>
<keyword evidence="3" id="KW-1185">Reference proteome</keyword>
<proteinExistence type="predicted"/>
<comment type="caution">
    <text evidence="2">The sequence shown here is derived from an EMBL/GenBank/DDBJ whole genome shotgun (WGS) entry which is preliminary data.</text>
</comment>
<dbReference type="InterPro" id="IPR004046">
    <property type="entry name" value="GST_C"/>
</dbReference>
<name>A0A9P5CZ54_9HYPO</name>
<dbReference type="InterPro" id="IPR036282">
    <property type="entry name" value="Glutathione-S-Trfase_C_sf"/>
</dbReference>
<organism evidence="2 3">
    <name type="scientific">Geosmithia morbida</name>
    <dbReference type="NCBI Taxonomy" id="1094350"/>
    <lineage>
        <taxon>Eukaryota</taxon>
        <taxon>Fungi</taxon>
        <taxon>Dikarya</taxon>
        <taxon>Ascomycota</taxon>
        <taxon>Pezizomycotina</taxon>
        <taxon>Sordariomycetes</taxon>
        <taxon>Hypocreomycetidae</taxon>
        <taxon>Hypocreales</taxon>
        <taxon>Bionectriaceae</taxon>
        <taxon>Geosmithia</taxon>
    </lineage>
</organism>
<protein>
    <submittedName>
        <fullName evidence="2">Glutathione S-transferase</fullName>
    </submittedName>
</protein>
<dbReference type="SUPFAM" id="SSF47616">
    <property type="entry name" value="GST C-terminal domain-like"/>
    <property type="match status" value="1"/>
</dbReference>
<dbReference type="PANTHER" id="PTHR44051:SF8">
    <property type="entry name" value="GLUTATHIONE S-TRANSFERASE GSTA"/>
    <property type="match status" value="1"/>
</dbReference>
<feature type="domain" description="Glutathione S-transferase C-terminal" evidence="1">
    <location>
        <begin position="73"/>
        <end position="157"/>
    </location>
</feature>
<dbReference type="Pfam" id="PF14497">
    <property type="entry name" value="GST_C_3"/>
    <property type="match status" value="1"/>
</dbReference>
<evidence type="ECO:0000313" key="3">
    <source>
        <dbReference type="Proteomes" id="UP000749293"/>
    </source>
</evidence>
<evidence type="ECO:0000259" key="1">
    <source>
        <dbReference type="Pfam" id="PF14497"/>
    </source>
</evidence>
<dbReference type="OrthoDB" id="2309723at2759"/>
<dbReference type="AlphaFoldDB" id="A0A9P5CZ54"/>
<evidence type="ECO:0000313" key="2">
    <source>
        <dbReference type="EMBL" id="KAF4120077.1"/>
    </source>
</evidence>
<reference evidence="2" key="1">
    <citation type="submission" date="2020-03" db="EMBL/GenBank/DDBJ databases">
        <title>Site-based positive gene gene selection in Geosmithia morbida across the United States reveals a broad range of putative effectors and factors for local host and environmental adapation.</title>
        <authorList>
            <person name="Onufrak A."/>
            <person name="Murdoch R.W."/>
            <person name="Gazis R."/>
            <person name="Huff M."/>
            <person name="Staton M."/>
            <person name="Klingeman W."/>
            <person name="Hadziabdic D."/>
        </authorList>
    </citation>
    <scope>NUCLEOTIDE SEQUENCE</scope>
    <source>
        <strain evidence="2">1262</strain>
    </source>
</reference>
<dbReference type="GeneID" id="55969716"/>
<dbReference type="EMBL" id="JAANYQ010000019">
    <property type="protein sequence ID" value="KAF4120077.1"/>
    <property type="molecule type" value="Genomic_DNA"/>
</dbReference>
<accession>A0A9P5CZ54</accession>
<dbReference type="Proteomes" id="UP000749293">
    <property type="component" value="Unassembled WGS sequence"/>
</dbReference>
<gene>
    <name evidence="2" type="ORF">GMORB2_3488</name>
</gene>
<sequence length="175" mass="19142">MPPTCSPSTISFIAPVIQDGDITLAGTGAIVEYVLAKHGNNSLNIPLTAVNHADHLYHWHFINSSLQRTILAAFMTASADGPDASKTAKIIDGRIKGAMRILKKSLGGNYWLFGKDFTTTDIILVFSLTPLKLFLPFYELKNYPAILGYLKRVRAREAYQTAMTKSDGTVPGLEV</sequence>
<dbReference type="PANTHER" id="PTHR44051">
    <property type="entry name" value="GLUTATHIONE S-TRANSFERASE-RELATED"/>
    <property type="match status" value="1"/>
</dbReference>
<dbReference type="Gene3D" id="3.40.30.10">
    <property type="entry name" value="Glutaredoxin"/>
    <property type="match status" value="1"/>
</dbReference>
<dbReference type="RefSeq" id="XP_035318729.1">
    <property type="nucleotide sequence ID" value="XM_035465464.1"/>
</dbReference>